<name>A0ABY6Q8A4_9GAMM</name>
<accession>A0ABY6Q8A4</accession>
<keyword evidence="1" id="KW-0472">Membrane</keyword>
<evidence type="ECO:0000256" key="1">
    <source>
        <dbReference type="SAM" id="Phobius"/>
    </source>
</evidence>
<evidence type="ECO:0000313" key="3">
    <source>
        <dbReference type="Proteomes" id="UP001317963"/>
    </source>
</evidence>
<sequence>MFRQAQTKLRVAVLTGLSSRFVFLIGIILMNRTIPLFIIASVFNISLAGCGETGSVQSKEVSVSQIDQNSTGNEADAEFSEHEQLNAYLADVFAENLSRQPFTASYLGIKDRHGEWNPQSEAFNDEERLRMEQGLLDLARFDRAALPNAGQLSLDLYRMSLERSLAMDDFRHHRYALHQFSGAHTRIPSSLINIHRVTDLSDAEAYIDRIENVEGYLGEVIEQLELRAEKGFYLVDWMYPAILESSNNVISGQPFDDFAAVSPVWADFQKKVTALDLPEDETARLVNAGRAALIDAFKPAYQRFISVIEKQSESASSNDGVWRLPDGDAFYQRLLQWYTTTDLTADEVHQLGLNNIARIHDQMREIMAQVNFEGSLPAFFVFVRENQSLRFPNTDEGREAYLTSARDALSRMEKKLPDYFGVLPKAELIVKRVEPFRERNAGKAFYQSPPPDGSRPGIFYANLYDMSAMPKTDLEALAFHEGLPGHHLQRAITAELKGVPDIQRYLSFTAFSEGWGLYTEQLAYEMGFYEDPYSRFGQLAMELWRAARLVVDTGIHSKRWSREEAIDYLVENTPNAEYDCIKAIERYIAMPGQATAYMIGKLRIVELREGAKERLGDQFDIRLFHDTVLGSGPVPLSKLADNIDAMVASQLTEI</sequence>
<organism evidence="2 3">
    <name type="scientific">Candidatus Paraluminiphilus aquimaris</name>
    <dbReference type="NCBI Taxonomy" id="2518994"/>
    <lineage>
        <taxon>Bacteria</taxon>
        <taxon>Pseudomonadati</taxon>
        <taxon>Pseudomonadota</taxon>
        <taxon>Gammaproteobacteria</taxon>
        <taxon>Cellvibrionales</taxon>
        <taxon>Halieaceae</taxon>
        <taxon>Candidatus Paraluminiphilus</taxon>
    </lineage>
</organism>
<dbReference type="PANTHER" id="PTHR33361">
    <property type="entry name" value="GLR0591 PROTEIN"/>
    <property type="match status" value="1"/>
</dbReference>
<keyword evidence="3" id="KW-1185">Reference proteome</keyword>
<keyword evidence="1" id="KW-0812">Transmembrane</keyword>
<reference evidence="2 3" key="1">
    <citation type="submission" date="2019-02" db="EMBL/GenBank/DDBJ databases">
        <title>Halieaceae_genomes.</title>
        <authorList>
            <person name="Li S.-H."/>
        </authorList>
    </citation>
    <scope>NUCLEOTIDE SEQUENCE [LARGE SCALE GENOMIC DNA]</scope>
    <source>
        <strain evidence="2 3">JH123</strain>
    </source>
</reference>
<protein>
    <submittedName>
        <fullName evidence="2">DUF885 domain-containing protein</fullName>
    </submittedName>
</protein>
<keyword evidence="1" id="KW-1133">Transmembrane helix</keyword>
<dbReference type="EMBL" id="CP036501">
    <property type="protein sequence ID" value="UZP75507.1"/>
    <property type="molecule type" value="Genomic_DNA"/>
</dbReference>
<dbReference type="Pfam" id="PF05960">
    <property type="entry name" value="DUF885"/>
    <property type="match status" value="1"/>
</dbReference>
<feature type="transmembrane region" description="Helical" evidence="1">
    <location>
        <begin position="21"/>
        <end position="43"/>
    </location>
</feature>
<evidence type="ECO:0000313" key="2">
    <source>
        <dbReference type="EMBL" id="UZP75507.1"/>
    </source>
</evidence>
<proteinExistence type="predicted"/>
<gene>
    <name evidence="2" type="ORF">E0F26_00115</name>
</gene>
<dbReference type="PANTHER" id="PTHR33361:SF16">
    <property type="entry name" value="DUF885 DOMAIN-CONTAINING PROTEIN"/>
    <property type="match status" value="1"/>
</dbReference>
<dbReference type="Proteomes" id="UP001317963">
    <property type="component" value="Chromosome"/>
</dbReference>
<dbReference type="InterPro" id="IPR010281">
    <property type="entry name" value="DUF885"/>
</dbReference>